<keyword evidence="3" id="KW-0520">NAD</keyword>
<proteinExistence type="inferred from homology"/>
<dbReference type="InterPro" id="IPR050857">
    <property type="entry name" value="D-2-hydroxyacid_DH"/>
</dbReference>
<comment type="caution">
    <text evidence="5">The sequence shown here is derived from an EMBL/GenBank/DDBJ whole genome shotgun (WGS) entry which is preliminary data.</text>
</comment>
<evidence type="ECO:0000313" key="5">
    <source>
        <dbReference type="EMBL" id="GAH81718.1"/>
    </source>
</evidence>
<dbReference type="PANTHER" id="PTHR42789">
    <property type="entry name" value="D-ISOMER SPECIFIC 2-HYDROXYACID DEHYDROGENASE FAMILY PROTEIN (AFU_ORTHOLOGUE AFUA_6G10090)"/>
    <property type="match status" value="1"/>
</dbReference>
<feature type="domain" description="D-isomer specific 2-hydroxyacid dehydrogenase NAD-binding" evidence="4">
    <location>
        <begin position="24"/>
        <end position="200"/>
    </location>
</feature>
<evidence type="ECO:0000256" key="2">
    <source>
        <dbReference type="ARBA" id="ARBA00023002"/>
    </source>
</evidence>
<evidence type="ECO:0000256" key="3">
    <source>
        <dbReference type="ARBA" id="ARBA00023027"/>
    </source>
</evidence>
<dbReference type="Pfam" id="PF02826">
    <property type="entry name" value="2-Hacid_dh_C"/>
    <property type="match status" value="1"/>
</dbReference>
<dbReference type="Gene3D" id="3.40.50.720">
    <property type="entry name" value="NAD(P)-binding Rossmann-like Domain"/>
    <property type="match status" value="2"/>
</dbReference>
<comment type="similarity">
    <text evidence="1">Belongs to the D-isomer specific 2-hydroxyacid dehydrogenase family.</text>
</comment>
<feature type="non-terminal residue" evidence="5">
    <location>
        <position position="1"/>
    </location>
</feature>
<dbReference type="InterPro" id="IPR029753">
    <property type="entry name" value="D-isomer_DH_CS"/>
</dbReference>
<sequence>TDLGILVTNTPLELHYLSVAEFTVGMLLALAKNFKLADHNARLGLWRSVSSTLLQNKTVGIVGLGRIGSRVAELLRPFGVKFLAFDPYVPAEKAKALELELTDLETLLKESDFVTLHAVETPETIGLIGESQLRMMKSTAYLVNTARGSLVNEEALAKGLRENWISGAAIDVFKPEIPQPDNPLLGEDIYFETLYSPHAAALNPEVMGQLPIVQMENCLSALRGKVPKFVVNPEAIPKWRSRF</sequence>
<dbReference type="InterPro" id="IPR029752">
    <property type="entry name" value="D-isomer_DH_CS1"/>
</dbReference>
<dbReference type="PANTHER" id="PTHR42789:SF1">
    <property type="entry name" value="D-ISOMER SPECIFIC 2-HYDROXYACID DEHYDROGENASE FAMILY PROTEIN (AFU_ORTHOLOGUE AFUA_6G10090)"/>
    <property type="match status" value="1"/>
</dbReference>
<dbReference type="GO" id="GO:0016491">
    <property type="term" value="F:oxidoreductase activity"/>
    <property type="evidence" value="ECO:0007669"/>
    <property type="project" value="UniProtKB-KW"/>
</dbReference>
<dbReference type="EMBL" id="BARU01035540">
    <property type="protein sequence ID" value="GAH81718.1"/>
    <property type="molecule type" value="Genomic_DNA"/>
</dbReference>
<gene>
    <name evidence="5" type="ORF">S03H2_55614</name>
</gene>
<dbReference type="SUPFAM" id="SSF51735">
    <property type="entry name" value="NAD(P)-binding Rossmann-fold domains"/>
    <property type="match status" value="1"/>
</dbReference>
<evidence type="ECO:0000259" key="4">
    <source>
        <dbReference type="Pfam" id="PF02826"/>
    </source>
</evidence>
<name>X1KI28_9ZZZZ</name>
<evidence type="ECO:0000256" key="1">
    <source>
        <dbReference type="ARBA" id="ARBA00005854"/>
    </source>
</evidence>
<reference evidence="5" key="1">
    <citation type="journal article" date="2014" name="Front. Microbiol.">
        <title>High frequency of phylogenetically diverse reductive dehalogenase-homologous genes in deep subseafloor sedimentary metagenomes.</title>
        <authorList>
            <person name="Kawai M."/>
            <person name="Futagami T."/>
            <person name="Toyoda A."/>
            <person name="Takaki Y."/>
            <person name="Nishi S."/>
            <person name="Hori S."/>
            <person name="Arai W."/>
            <person name="Tsubouchi T."/>
            <person name="Morono Y."/>
            <person name="Uchiyama I."/>
            <person name="Ito T."/>
            <person name="Fujiyama A."/>
            <person name="Inagaki F."/>
            <person name="Takami H."/>
        </authorList>
    </citation>
    <scope>NUCLEOTIDE SEQUENCE</scope>
    <source>
        <strain evidence="5">Expedition CK06-06</strain>
    </source>
</reference>
<accession>X1KI28</accession>
<dbReference type="InterPro" id="IPR036291">
    <property type="entry name" value="NAD(P)-bd_dom_sf"/>
</dbReference>
<dbReference type="GO" id="GO:0051287">
    <property type="term" value="F:NAD binding"/>
    <property type="evidence" value="ECO:0007669"/>
    <property type="project" value="InterPro"/>
</dbReference>
<dbReference type="InterPro" id="IPR006140">
    <property type="entry name" value="D-isomer_DH_NAD-bd"/>
</dbReference>
<dbReference type="PROSITE" id="PS00671">
    <property type="entry name" value="D_2_HYDROXYACID_DH_3"/>
    <property type="match status" value="1"/>
</dbReference>
<dbReference type="AlphaFoldDB" id="X1KI28"/>
<keyword evidence="2" id="KW-0560">Oxidoreductase</keyword>
<protein>
    <recommendedName>
        <fullName evidence="4">D-isomer specific 2-hydroxyacid dehydrogenase NAD-binding domain-containing protein</fullName>
    </recommendedName>
</protein>
<dbReference type="PROSITE" id="PS00065">
    <property type="entry name" value="D_2_HYDROXYACID_DH_1"/>
    <property type="match status" value="1"/>
</dbReference>
<organism evidence="5">
    <name type="scientific">marine sediment metagenome</name>
    <dbReference type="NCBI Taxonomy" id="412755"/>
    <lineage>
        <taxon>unclassified sequences</taxon>
        <taxon>metagenomes</taxon>
        <taxon>ecological metagenomes</taxon>
    </lineage>
</organism>